<dbReference type="PANTHER" id="PTHR30224">
    <property type="entry name" value="ELECTRON TRANSPORT PROTEIN"/>
    <property type="match status" value="1"/>
</dbReference>
<dbReference type="PANTHER" id="PTHR30224:SF4">
    <property type="entry name" value="ELECTRON TRANSPORT PROTEIN YCCM-RELATED"/>
    <property type="match status" value="1"/>
</dbReference>
<protein>
    <submittedName>
        <fullName evidence="6">Nitrogen assimilation regulatory protein</fullName>
    </submittedName>
</protein>
<evidence type="ECO:0000259" key="5">
    <source>
        <dbReference type="PROSITE" id="PS51379"/>
    </source>
</evidence>
<dbReference type="PROSITE" id="PS00198">
    <property type="entry name" value="4FE4S_FER_1"/>
    <property type="match status" value="1"/>
</dbReference>
<feature type="transmembrane region" description="Helical" evidence="4">
    <location>
        <begin position="446"/>
        <end position="465"/>
    </location>
</feature>
<organism evidence="6">
    <name type="scientific">hydrothermal vent metagenome</name>
    <dbReference type="NCBI Taxonomy" id="652676"/>
    <lineage>
        <taxon>unclassified sequences</taxon>
        <taxon>metagenomes</taxon>
        <taxon>ecological metagenomes</taxon>
    </lineage>
</organism>
<reference evidence="6" key="1">
    <citation type="submission" date="2018-06" db="EMBL/GenBank/DDBJ databases">
        <authorList>
            <person name="Zhirakovskaya E."/>
        </authorList>
    </citation>
    <scope>NUCLEOTIDE SEQUENCE</scope>
</reference>
<feature type="transmembrane region" description="Helical" evidence="4">
    <location>
        <begin position="151"/>
        <end position="168"/>
    </location>
</feature>
<feature type="transmembrane region" description="Helical" evidence="4">
    <location>
        <begin position="345"/>
        <end position="365"/>
    </location>
</feature>
<name>A0A3B0WKW2_9ZZZZ</name>
<evidence type="ECO:0000313" key="6">
    <source>
        <dbReference type="EMBL" id="VAW51962.1"/>
    </source>
</evidence>
<feature type="transmembrane region" description="Helical" evidence="4">
    <location>
        <begin position="61"/>
        <end position="84"/>
    </location>
</feature>
<feature type="transmembrane region" description="Helical" evidence="4">
    <location>
        <begin position="405"/>
        <end position="425"/>
    </location>
</feature>
<feature type="transmembrane region" description="Helical" evidence="4">
    <location>
        <begin position="104"/>
        <end position="130"/>
    </location>
</feature>
<feature type="transmembrane region" description="Helical" evidence="4">
    <location>
        <begin position="180"/>
        <end position="199"/>
    </location>
</feature>
<dbReference type="InterPro" id="IPR052378">
    <property type="entry name" value="NosR_regulator"/>
</dbReference>
<evidence type="ECO:0000256" key="1">
    <source>
        <dbReference type="ARBA" id="ARBA00004236"/>
    </source>
</evidence>
<dbReference type="Pfam" id="PF12801">
    <property type="entry name" value="Fer4_5"/>
    <property type="match status" value="2"/>
</dbReference>
<dbReference type="AlphaFoldDB" id="A0A3B0WKW2"/>
<keyword evidence="3 4" id="KW-0472">Membrane</keyword>
<feature type="transmembrane region" description="Helical" evidence="4">
    <location>
        <begin position="485"/>
        <end position="503"/>
    </location>
</feature>
<keyword evidence="2" id="KW-1003">Cell membrane</keyword>
<dbReference type="GO" id="GO:0005886">
    <property type="term" value="C:plasma membrane"/>
    <property type="evidence" value="ECO:0007669"/>
    <property type="project" value="UniProtKB-SubCell"/>
</dbReference>
<sequence>MTMTHPGLPEYWSLIIIGFMLMAVIWVLTTPTPVRTHTSVSSLVNISFFGKSVRILIANRWILISLKLVLVGFFLLIIIAGLFGTPIPERNIATVLTWNLWWSGLVFSVFLLGSAWCAVCPWDTLSQWLVRRKLWRRAEPNNSLNIKVPKWLANVWPALFMFIALTWLELGVGITTSPYATAAVSLLMVVLATASLAVFKRKAFCRYFCPVGRTIGYYSQLAPIELRPIDNETCENCKTLDCYHGNNSIEPCPTWLVMGRLTQNSYCTSCGNCTQSCPHENVAWRFRPPSTEALHSARPHWDESWFMIGLLALTGFHGLTMMPFWEMWMSQLAQTIGDSGRLLPSFTIGLFACILVIAVIYSTLIEVTRKISGTDMAFKRLFSTFSFVTLPLAFSYHLAHNLNHLIRESVGIGSVFLNPLGISTAPLSMMEKYERHMTMWLSQDSIFAIQTALMIIGFWIAVQVIRHRGLNIATSNSNFAAFKLTPMLVFAAGITGFHLWLLMQPMIMRM</sequence>
<dbReference type="EMBL" id="UOFE01000023">
    <property type="protein sequence ID" value="VAW51962.1"/>
    <property type="molecule type" value="Genomic_DNA"/>
</dbReference>
<feature type="transmembrane region" description="Helical" evidence="4">
    <location>
        <begin position="377"/>
        <end position="399"/>
    </location>
</feature>
<keyword evidence="4" id="KW-0812">Transmembrane</keyword>
<feature type="domain" description="4Fe-4S ferredoxin-type" evidence="5">
    <location>
        <begin position="259"/>
        <end position="287"/>
    </location>
</feature>
<dbReference type="InterPro" id="IPR017896">
    <property type="entry name" value="4Fe4S_Fe-S-bd"/>
</dbReference>
<accession>A0A3B0WKW2</accession>
<proteinExistence type="predicted"/>
<feature type="transmembrane region" description="Helical" evidence="4">
    <location>
        <begin position="12"/>
        <end position="29"/>
    </location>
</feature>
<evidence type="ECO:0000256" key="3">
    <source>
        <dbReference type="ARBA" id="ARBA00023136"/>
    </source>
</evidence>
<evidence type="ECO:0000256" key="2">
    <source>
        <dbReference type="ARBA" id="ARBA00022475"/>
    </source>
</evidence>
<dbReference type="InterPro" id="IPR017900">
    <property type="entry name" value="4Fe4S_Fe_S_CS"/>
</dbReference>
<feature type="transmembrane region" description="Helical" evidence="4">
    <location>
        <begin position="305"/>
        <end position="325"/>
    </location>
</feature>
<gene>
    <name evidence="6" type="ORF">MNBD_GAMMA05-2021</name>
</gene>
<evidence type="ECO:0000256" key="4">
    <source>
        <dbReference type="SAM" id="Phobius"/>
    </source>
</evidence>
<keyword evidence="4" id="KW-1133">Transmembrane helix</keyword>
<dbReference type="PROSITE" id="PS51379">
    <property type="entry name" value="4FE4S_FER_2"/>
    <property type="match status" value="1"/>
</dbReference>
<comment type="subcellular location">
    <subcellularLocation>
        <location evidence="1">Cell membrane</location>
    </subcellularLocation>
</comment>